<dbReference type="GO" id="GO:0006281">
    <property type="term" value="P:DNA repair"/>
    <property type="evidence" value="ECO:0007669"/>
    <property type="project" value="UniProtKB-KW"/>
</dbReference>
<proteinExistence type="inferred from homology"/>
<dbReference type="InterPro" id="IPR003021">
    <property type="entry name" value="Rad1_Rec1_Rad17"/>
</dbReference>
<dbReference type="PRINTS" id="PR01246">
    <property type="entry name" value="RAD1REPAIR"/>
</dbReference>
<dbReference type="Gene3D" id="3.70.10.10">
    <property type="match status" value="1"/>
</dbReference>
<dbReference type="SUPFAM" id="SSF55979">
    <property type="entry name" value="DNA clamp"/>
    <property type="match status" value="1"/>
</dbReference>
<dbReference type="Pfam" id="PF02144">
    <property type="entry name" value="Rad1"/>
    <property type="match status" value="1"/>
</dbReference>
<dbReference type="PRINTS" id="PR01245">
    <property type="entry name" value="RAD1REC1"/>
</dbReference>
<evidence type="ECO:0000256" key="5">
    <source>
        <dbReference type="ARBA" id="ARBA00023242"/>
    </source>
</evidence>
<dbReference type="InterPro" id="IPR003011">
    <property type="entry name" value="Cell_cycle_checkpoint_Rad1"/>
</dbReference>
<dbReference type="PANTHER" id="PTHR10870:SF0">
    <property type="entry name" value="CELL CYCLE CHECKPOINT PROTEIN RAD1"/>
    <property type="match status" value="1"/>
</dbReference>
<dbReference type="Proteomes" id="UP000192247">
    <property type="component" value="Unassembled WGS sequence"/>
</dbReference>
<evidence type="ECO:0000256" key="2">
    <source>
        <dbReference type="ARBA" id="ARBA00010991"/>
    </source>
</evidence>
<dbReference type="OrthoDB" id="337581at2759"/>
<comment type="similarity">
    <text evidence="2">Belongs to the rad1 family.</text>
</comment>
<organism evidence="6 7">
    <name type="scientific">Tropilaelaps mercedesae</name>
    <dbReference type="NCBI Taxonomy" id="418985"/>
    <lineage>
        <taxon>Eukaryota</taxon>
        <taxon>Metazoa</taxon>
        <taxon>Ecdysozoa</taxon>
        <taxon>Arthropoda</taxon>
        <taxon>Chelicerata</taxon>
        <taxon>Arachnida</taxon>
        <taxon>Acari</taxon>
        <taxon>Parasitiformes</taxon>
        <taxon>Mesostigmata</taxon>
        <taxon>Gamasina</taxon>
        <taxon>Dermanyssoidea</taxon>
        <taxon>Laelapidae</taxon>
        <taxon>Tropilaelaps</taxon>
    </lineage>
</organism>
<evidence type="ECO:0000313" key="6">
    <source>
        <dbReference type="EMBL" id="OQR74308.1"/>
    </source>
</evidence>
<dbReference type="GO" id="GO:0000077">
    <property type="term" value="P:DNA damage checkpoint signaling"/>
    <property type="evidence" value="ECO:0007669"/>
    <property type="project" value="InterPro"/>
</dbReference>
<evidence type="ECO:0008006" key="8">
    <source>
        <dbReference type="Google" id="ProtNLM"/>
    </source>
</evidence>
<dbReference type="GO" id="GO:0030896">
    <property type="term" value="C:checkpoint clamp complex"/>
    <property type="evidence" value="ECO:0007669"/>
    <property type="project" value="TreeGrafter"/>
</dbReference>
<dbReference type="AlphaFoldDB" id="A0A1V9XLT9"/>
<comment type="caution">
    <text evidence="6">The sequence shown here is derived from an EMBL/GenBank/DDBJ whole genome shotgun (WGS) entry which is preliminary data.</text>
</comment>
<sequence>MDDDEGYLLEALLEYPRILLNIIRSVRVRNKRAALEISSDGLRLISEEDRCIQAVAVVERQLFKQFAFRNDDNITFDISLDHLEQCLNLFGSTTSSYSTVKIVYPGRENSFVLFIDDGSIFSECELATFESDDGVEVGTLGEVVTRVMFNSDLLKETWAEMDQTASVLTLTVAGRKIALSTATMKIEIGERSDAVVLFESKADQDLKYNMKILRATQKALNLSYKSLLRIAENGTMAMQFLLKTEVGSDCCVEFFCKTLDILEDDSAML</sequence>
<name>A0A1V9XLT9_9ACAR</name>
<protein>
    <recommendedName>
        <fullName evidence="8">Cell cycle checkpoint protein RAD1-like</fullName>
    </recommendedName>
</protein>
<keyword evidence="5" id="KW-0539">Nucleus</keyword>
<evidence type="ECO:0000256" key="1">
    <source>
        <dbReference type="ARBA" id="ARBA00004123"/>
    </source>
</evidence>
<dbReference type="InParanoid" id="A0A1V9XLT9"/>
<keyword evidence="7" id="KW-1185">Reference proteome</keyword>
<dbReference type="STRING" id="418985.A0A1V9XLT9"/>
<dbReference type="PANTHER" id="PTHR10870">
    <property type="entry name" value="CELL CYCLE CHECKPOINT PROTEIN RAD1"/>
    <property type="match status" value="1"/>
</dbReference>
<keyword evidence="3" id="KW-0227">DNA damage</keyword>
<dbReference type="FunCoup" id="A0A1V9XLT9">
    <property type="interactions" value="1391"/>
</dbReference>
<accession>A0A1V9XLT9</accession>
<dbReference type="EMBL" id="MNPL01008250">
    <property type="protein sequence ID" value="OQR74308.1"/>
    <property type="molecule type" value="Genomic_DNA"/>
</dbReference>
<evidence type="ECO:0000313" key="7">
    <source>
        <dbReference type="Proteomes" id="UP000192247"/>
    </source>
</evidence>
<evidence type="ECO:0000256" key="4">
    <source>
        <dbReference type="ARBA" id="ARBA00023204"/>
    </source>
</evidence>
<dbReference type="InterPro" id="IPR046938">
    <property type="entry name" value="DNA_clamp_sf"/>
</dbReference>
<keyword evidence="4" id="KW-0234">DNA repair</keyword>
<evidence type="ECO:0000256" key="3">
    <source>
        <dbReference type="ARBA" id="ARBA00022763"/>
    </source>
</evidence>
<reference evidence="6 7" key="1">
    <citation type="journal article" date="2017" name="Gigascience">
        <title>Draft genome of the honey bee ectoparasitic mite, Tropilaelaps mercedesae, is shaped by the parasitic life history.</title>
        <authorList>
            <person name="Dong X."/>
            <person name="Armstrong S.D."/>
            <person name="Xia D."/>
            <person name="Makepeace B.L."/>
            <person name="Darby A.C."/>
            <person name="Kadowaki T."/>
        </authorList>
    </citation>
    <scope>NUCLEOTIDE SEQUENCE [LARGE SCALE GENOMIC DNA]</scope>
    <source>
        <strain evidence="6">Wuxi-XJTLU</strain>
    </source>
</reference>
<gene>
    <name evidence="6" type="ORF">BIW11_00977</name>
</gene>
<comment type="subcellular location">
    <subcellularLocation>
        <location evidence="1">Nucleus</location>
    </subcellularLocation>
</comment>